<dbReference type="RefSeq" id="WP_139106956.1">
    <property type="nucleotide sequence ID" value="NZ_VDFR01000145.1"/>
</dbReference>
<protein>
    <submittedName>
        <fullName evidence="1">Uncharacterized protein</fullName>
    </submittedName>
</protein>
<evidence type="ECO:0000313" key="2">
    <source>
        <dbReference type="Proteomes" id="UP000306740"/>
    </source>
</evidence>
<dbReference type="EMBL" id="VDFR01000145">
    <property type="protein sequence ID" value="TNC35595.1"/>
    <property type="molecule type" value="Genomic_DNA"/>
</dbReference>
<proteinExistence type="predicted"/>
<organism evidence="1 2">
    <name type="scientific">Mumia zhuanghuii</name>
    <dbReference type="NCBI Taxonomy" id="2585211"/>
    <lineage>
        <taxon>Bacteria</taxon>
        <taxon>Bacillati</taxon>
        <taxon>Actinomycetota</taxon>
        <taxon>Actinomycetes</taxon>
        <taxon>Propionibacteriales</taxon>
        <taxon>Nocardioidaceae</taxon>
        <taxon>Mumia</taxon>
    </lineage>
</organism>
<name>A0A5C4MFJ7_9ACTN</name>
<gene>
    <name evidence="1" type="ORF">FHE65_26980</name>
</gene>
<sequence length="108" mass="13011">MVRLFEALRLLARLPRDAEQAWSLLDWREDRLARWPLLQWPRDESDLPDVGNLPLRLLEVADMLRPMAYRPKWVKKLLLQRPSYVPLLFLPEWLEPALHKLLYLAEPY</sequence>
<accession>A0A5C4MFJ7</accession>
<reference evidence="1 2" key="1">
    <citation type="submission" date="2019-05" db="EMBL/GenBank/DDBJ databases">
        <title>Mumia sp. nov., isolated from the intestinal contents of plateau pika (Ochotona curzoniae) in the Qinghai-Tibet plateau of China.</title>
        <authorList>
            <person name="Tian Z."/>
        </authorList>
    </citation>
    <scope>NUCLEOTIDE SEQUENCE [LARGE SCALE GENOMIC DNA]</scope>
    <source>
        <strain evidence="2">527</strain>
    </source>
</reference>
<evidence type="ECO:0000313" key="1">
    <source>
        <dbReference type="EMBL" id="TNC35595.1"/>
    </source>
</evidence>
<dbReference type="Proteomes" id="UP000306740">
    <property type="component" value="Unassembled WGS sequence"/>
</dbReference>
<comment type="caution">
    <text evidence="1">The sequence shown here is derived from an EMBL/GenBank/DDBJ whole genome shotgun (WGS) entry which is preliminary data.</text>
</comment>
<dbReference type="AlphaFoldDB" id="A0A5C4MFJ7"/>